<dbReference type="Gene3D" id="3.40.50.300">
    <property type="entry name" value="P-loop containing nucleotide triphosphate hydrolases"/>
    <property type="match status" value="2"/>
</dbReference>
<keyword evidence="6" id="KW-1133">Transmembrane helix</keyword>
<keyword evidence="5" id="KW-0067">ATP-binding</keyword>
<evidence type="ECO:0000256" key="5">
    <source>
        <dbReference type="ARBA" id="ARBA00022840"/>
    </source>
</evidence>
<keyword evidence="4" id="KW-0547">Nucleotide-binding</keyword>
<evidence type="ECO:0000256" key="2">
    <source>
        <dbReference type="ARBA" id="ARBA00022448"/>
    </source>
</evidence>
<dbReference type="GO" id="GO:0042626">
    <property type="term" value="F:ATPase-coupled transmembrane transporter activity"/>
    <property type="evidence" value="ECO:0007669"/>
    <property type="project" value="TreeGrafter"/>
</dbReference>
<keyword evidence="2" id="KW-0813">Transport</keyword>
<evidence type="ECO:0000256" key="1">
    <source>
        <dbReference type="ARBA" id="ARBA00004141"/>
    </source>
</evidence>
<reference evidence="10 11" key="1">
    <citation type="submission" date="2009-11" db="EMBL/GenBank/DDBJ databases">
        <title>Annotation of Allomyces macrogynus ATCC 38327.</title>
        <authorList>
            <consortium name="The Broad Institute Genome Sequencing Platform"/>
            <person name="Russ C."/>
            <person name="Cuomo C."/>
            <person name="Burger G."/>
            <person name="Gray M.W."/>
            <person name="Holland P.W.H."/>
            <person name="King N."/>
            <person name="Lang F.B.F."/>
            <person name="Roger A.J."/>
            <person name="Ruiz-Trillo I."/>
            <person name="Young S.K."/>
            <person name="Zeng Q."/>
            <person name="Gargeya S."/>
            <person name="Fitzgerald M."/>
            <person name="Haas B."/>
            <person name="Abouelleil A."/>
            <person name="Alvarado L."/>
            <person name="Arachchi H.M."/>
            <person name="Berlin A."/>
            <person name="Chapman S.B."/>
            <person name="Gearin G."/>
            <person name="Goldberg J."/>
            <person name="Griggs A."/>
            <person name="Gujja S."/>
            <person name="Hansen M."/>
            <person name="Heiman D."/>
            <person name="Howarth C."/>
            <person name="Larimer J."/>
            <person name="Lui A."/>
            <person name="MacDonald P.J.P."/>
            <person name="McCowen C."/>
            <person name="Montmayeur A."/>
            <person name="Murphy C."/>
            <person name="Neiman D."/>
            <person name="Pearson M."/>
            <person name="Priest M."/>
            <person name="Roberts A."/>
            <person name="Saif S."/>
            <person name="Shea T."/>
            <person name="Sisk P."/>
            <person name="Stolte C."/>
            <person name="Sykes S."/>
            <person name="Wortman J."/>
            <person name="Nusbaum C."/>
            <person name="Birren B."/>
        </authorList>
    </citation>
    <scope>NUCLEOTIDE SEQUENCE [LARGE SCALE GENOMIC DNA]</scope>
    <source>
        <strain evidence="10 11">ATCC 38327</strain>
    </source>
</reference>
<evidence type="ECO:0000313" key="10">
    <source>
        <dbReference type="EMBL" id="KNE59400.1"/>
    </source>
</evidence>
<protein>
    <recommendedName>
        <fullName evidence="9">AAA+ ATPase domain-containing protein</fullName>
    </recommendedName>
</protein>
<dbReference type="GO" id="GO:0016020">
    <property type="term" value="C:membrane"/>
    <property type="evidence" value="ECO:0007669"/>
    <property type="project" value="UniProtKB-SubCell"/>
</dbReference>
<dbReference type="VEuPathDB" id="FungiDB:AMAG_03683"/>
<sequence length="305" mass="32505">MTETTKSSPDIEPNDTTTPVAADRAIASASASNAAPARQPTPVPVLPLAQRLNIAASHLDYAIMRGKDDERAILKDVPLVVPAGKLTVILGASGAGKTSLLNVVAGETKKGKITGAMYQNGQPTTGSDVKKVSGYGISGGERKRLMIAMELVTSGACIFLEEPTSGLDSYTAYSPSSEFFHLIDNLVLLASGEVMFAGSSELSIEYFARQDPCDYYIMSILNTTGTAASTTRRKPPAEETAAAEARIAPLLQSWKELPEHAAIMAEIASPSRTDGITIESFKSMSRFFDQFLVLFPRAGRNAIRN</sequence>
<reference evidence="11" key="2">
    <citation type="submission" date="2009-11" db="EMBL/GenBank/DDBJ databases">
        <title>The Genome Sequence of Allomyces macrogynus strain ATCC 38327.</title>
        <authorList>
            <consortium name="The Broad Institute Genome Sequencing Platform"/>
            <person name="Russ C."/>
            <person name="Cuomo C."/>
            <person name="Shea T."/>
            <person name="Young S.K."/>
            <person name="Zeng Q."/>
            <person name="Koehrsen M."/>
            <person name="Haas B."/>
            <person name="Borodovsky M."/>
            <person name="Guigo R."/>
            <person name="Alvarado L."/>
            <person name="Berlin A."/>
            <person name="Borenstein D."/>
            <person name="Chen Z."/>
            <person name="Engels R."/>
            <person name="Freedman E."/>
            <person name="Gellesch M."/>
            <person name="Goldberg J."/>
            <person name="Griggs A."/>
            <person name="Gujja S."/>
            <person name="Heiman D."/>
            <person name="Hepburn T."/>
            <person name="Howarth C."/>
            <person name="Jen D."/>
            <person name="Larson L."/>
            <person name="Lewis B."/>
            <person name="Mehta T."/>
            <person name="Park D."/>
            <person name="Pearson M."/>
            <person name="Roberts A."/>
            <person name="Saif S."/>
            <person name="Shenoy N."/>
            <person name="Sisk P."/>
            <person name="Stolte C."/>
            <person name="Sykes S."/>
            <person name="Walk T."/>
            <person name="White J."/>
            <person name="Yandava C."/>
            <person name="Burger G."/>
            <person name="Gray M.W."/>
            <person name="Holland P.W.H."/>
            <person name="King N."/>
            <person name="Lang F.B.F."/>
            <person name="Roger A.J."/>
            <person name="Ruiz-Trillo I."/>
            <person name="Lander E."/>
            <person name="Nusbaum C."/>
        </authorList>
    </citation>
    <scope>NUCLEOTIDE SEQUENCE [LARGE SCALE GENOMIC DNA]</scope>
    <source>
        <strain evidence="11">ATCC 38327</strain>
    </source>
</reference>
<evidence type="ECO:0000256" key="8">
    <source>
        <dbReference type="SAM" id="MobiDB-lite"/>
    </source>
</evidence>
<dbReference type="Pfam" id="PF00005">
    <property type="entry name" value="ABC_tran"/>
    <property type="match status" value="1"/>
</dbReference>
<dbReference type="OrthoDB" id="66620at2759"/>
<feature type="region of interest" description="Disordered" evidence="8">
    <location>
        <begin position="1"/>
        <end position="42"/>
    </location>
</feature>
<evidence type="ECO:0000256" key="4">
    <source>
        <dbReference type="ARBA" id="ARBA00022741"/>
    </source>
</evidence>
<evidence type="ECO:0000256" key="6">
    <source>
        <dbReference type="ARBA" id="ARBA00022989"/>
    </source>
</evidence>
<dbReference type="STRING" id="578462.A0A0L0SAG9"/>
<dbReference type="Proteomes" id="UP000054350">
    <property type="component" value="Unassembled WGS sequence"/>
</dbReference>
<dbReference type="GO" id="GO:0016887">
    <property type="term" value="F:ATP hydrolysis activity"/>
    <property type="evidence" value="ECO:0007669"/>
    <property type="project" value="InterPro"/>
</dbReference>
<proteinExistence type="predicted"/>
<comment type="subcellular location">
    <subcellularLocation>
        <location evidence="1">Membrane</location>
        <topology evidence="1">Multi-pass membrane protein</topology>
    </subcellularLocation>
</comment>
<dbReference type="PROSITE" id="PS00211">
    <property type="entry name" value="ABC_TRANSPORTER_1"/>
    <property type="match status" value="1"/>
</dbReference>
<accession>A0A0L0SAG9</accession>
<feature type="domain" description="AAA+ ATPase" evidence="9">
    <location>
        <begin position="83"/>
        <end position="253"/>
    </location>
</feature>
<evidence type="ECO:0000256" key="7">
    <source>
        <dbReference type="ARBA" id="ARBA00023136"/>
    </source>
</evidence>
<evidence type="ECO:0000313" key="11">
    <source>
        <dbReference type="Proteomes" id="UP000054350"/>
    </source>
</evidence>
<dbReference type="InterPro" id="IPR003439">
    <property type="entry name" value="ABC_transporter-like_ATP-bd"/>
</dbReference>
<dbReference type="eggNOG" id="KOG0061">
    <property type="taxonomic scope" value="Eukaryota"/>
</dbReference>
<keyword evidence="7" id="KW-0472">Membrane</keyword>
<dbReference type="GO" id="GO:0005524">
    <property type="term" value="F:ATP binding"/>
    <property type="evidence" value="ECO:0007669"/>
    <property type="project" value="UniProtKB-KW"/>
</dbReference>
<evidence type="ECO:0000259" key="9">
    <source>
        <dbReference type="SMART" id="SM00382"/>
    </source>
</evidence>
<dbReference type="InterPro" id="IPR003593">
    <property type="entry name" value="AAA+_ATPase"/>
</dbReference>
<dbReference type="InterPro" id="IPR017871">
    <property type="entry name" value="ABC_transporter-like_CS"/>
</dbReference>
<feature type="compositionally biased region" description="Low complexity" evidence="8">
    <location>
        <begin position="21"/>
        <end position="37"/>
    </location>
</feature>
<dbReference type="AlphaFoldDB" id="A0A0L0SAG9"/>
<dbReference type="PANTHER" id="PTHR48041:SF139">
    <property type="entry name" value="PROTEIN SCARLET"/>
    <property type="match status" value="1"/>
</dbReference>
<dbReference type="SUPFAM" id="SSF52540">
    <property type="entry name" value="P-loop containing nucleoside triphosphate hydrolases"/>
    <property type="match status" value="1"/>
</dbReference>
<name>A0A0L0SAG9_ALLM3</name>
<dbReference type="SMART" id="SM00382">
    <property type="entry name" value="AAA"/>
    <property type="match status" value="1"/>
</dbReference>
<evidence type="ECO:0000256" key="3">
    <source>
        <dbReference type="ARBA" id="ARBA00022692"/>
    </source>
</evidence>
<gene>
    <name evidence="10" type="ORF">AMAG_03683</name>
</gene>
<keyword evidence="11" id="KW-1185">Reference proteome</keyword>
<dbReference type="EMBL" id="GG745334">
    <property type="protein sequence ID" value="KNE59400.1"/>
    <property type="molecule type" value="Genomic_DNA"/>
</dbReference>
<keyword evidence="3" id="KW-0812">Transmembrane</keyword>
<dbReference type="InterPro" id="IPR027417">
    <property type="entry name" value="P-loop_NTPase"/>
</dbReference>
<organism evidence="10 11">
    <name type="scientific">Allomyces macrogynus (strain ATCC 38327)</name>
    <name type="common">Allomyces javanicus var. macrogynus</name>
    <dbReference type="NCBI Taxonomy" id="578462"/>
    <lineage>
        <taxon>Eukaryota</taxon>
        <taxon>Fungi</taxon>
        <taxon>Fungi incertae sedis</taxon>
        <taxon>Blastocladiomycota</taxon>
        <taxon>Blastocladiomycetes</taxon>
        <taxon>Blastocladiales</taxon>
        <taxon>Blastocladiaceae</taxon>
        <taxon>Allomyces</taxon>
    </lineage>
</organism>
<feature type="compositionally biased region" description="Polar residues" evidence="8">
    <location>
        <begin position="1"/>
        <end position="19"/>
    </location>
</feature>
<dbReference type="InterPro" id="IPR050352">
    <property type="entry name" value="ABCG_transporters"/>
</dbReference>
<dbReference type="PANTHER" id="PTHR48041">
    <property type="entry name" value="ABC TRANSPORTER G FAMILY MEMBER 28"/>
    <property type="match status" value="1"/>
</dbReference>